<dbReference type="RefSeq" id="WP_377477678.1">
    <property type="nucleotide sequence ID" value="NZ_JBHLWO010000002.1"/>
</dbReference>
<organism evidence="1 2">
    <name type="scientific">Olivibacter oleidegradans</name>
    <dbReference type="NCBI Taxonomy" id="760123"/>
    <lineage>
        <taxon>Bacteria</taxon>
        <taxon>Pseudomonadati</taxon>
        <taxon>Bacteroidota</taxon>
        <taxon>Sphingobacteriia</taxon>
        <taxon>Sphingobacteriales</taxon>
        <taxon>Sphingobacteriaceae</taxon>
        <taxon>Olivibacter</taxon>
    </lineage>
</organism>
<evidence type="ECO:0000313" key="2">
    <source>
        <dbReference type="Proteomes" id="UP001589774"/>
    </source>
</evidence>
<gene>
    <name evidence="1" type="ORF">ACFFI0_20640</name>
</gene>
<dbReference type="EMBL" id="JBHLWO010000002">
    <property type="protein sequence ID" value="MFC0320746.1"/>
    <property type="molecule type" value="Genomic_DNA"/>
</dbReference>
<keyword evidence="2" id="KW-1185">Reference proteome</keyword>
<accession>A0ABV6HPB9</accession>
<proteinExistence type="predicted"/>
<protein>
    <submittedName>
        <fullName evidence="1">Uncharacterized protein</fullName>
    </submittedName>
</protein>
<reference evidence="1 2" key="1">
    <citation type="submission" date="2024-09" db="EMBL/GenBank/DDBJ databases">
        <authorList>
            <person name="Sun Q."/>
            <person name="Mori K."/>
        </authorList>
    </citation>
    <scope>NUCLEOTIDE SEQUENCE [LARGE SCALE GENOMIC DNA]</scope>
    <source>
        <strain evidence="1 2">CCM 7765</strain>
    </source>
</reference>
<name>A0ABV6HPB9_9SPHI</name>
<dbReference type="Proteomes" id="UP001589774">
    <property type="component" value="Unassembled WGS sequence"/>
</dbReference>
<evidence type="ECO:0000313" key="1">
    <source>
        <dbReference type="EMBL" id="MFC0320746.1"/>
    </source>
</evidence>
<comment type="caution">
    <text evidence="1">The sequence shown here is derived from an EMBL/GenBank/DDBJ whole genome shotgun (WGS) entry which is preliminary data.</text>
</comment>
<sequence length="223" mass="26318">MGPNISVEGKQTESNSFWYLLTVCCPLIFERYAIVLHPFWISCDLKKSPNLEQPKNAHNKSFERISWPDFFTMYSYPFDLQSANRNMELIRKRIIETGWPEDIRYPNEGNCESCELEYILEHIKDIYGDIFINLYYCQLKTQNWEKEIIYQAHLTEFNLLPSEKEVLDNPTAIYSDDKSWCIVSDYDLPFTYIGGSKTLIDRITKNSPFDIYPIEPTFKAKNV</sequence>